<evidence type="ECO:0000313" key="6">
    <source>
        <dbReference type="Proteomes" id="UP001159405"/>
    </source>
</evidence>
<dbReference type="SUPFAM" id="SSF54928">
    <property type="entry name" value="RNA-binding domain, RBD"/>
    <property type="match status" value="1"/>
</dbReference>
<name>A0ABN8P7X9_9CNID</name>
<dbReference type="SMART" id="SM00360">
    <property type="entry name" value="RRM"/>
    <property type="match status" value="1"/>
</dbReference>
<keyword evidence="6" id="KW-1185">Reference proteome</keyword>
<dbReference type="EMBL" id="CALNXK010000059">
    <property type="protein sequence ID" value="CAH3137139.1"/>
    <property type="molecule type" value="Genomic_DNA"/>
</dbReference>
<dbReference type="InterPro" id="IPR000504">
    <property type="entry name" value="RRM_dom"/>
</dbReference>
<dbReference type="InterPro" id="IPR035979">
    <property type="entry name" value="RBD_domain_sf"/>
</dbReference>
<dbReference type="PROSITE" id="PS50102">
    <property type="entry name" value="RRM"/>
    <property type="match status" value="1"/>
</dbReference>
<reference evidence="5 6" key="1">
    <citation type="submission" date="2022-05" db="EMBL/GenBank/DDBJ databases">
        <authorList>
            <consortium name="Genoscope - CEA"/>
            <person name="William W."/>
        </authorList>
    </citation>
    <scope>NUCLEOTIDE SEQUENCE [LARGE SCALE GENOMIC DNA]</scope>
</reference>
<evidence type="ECO:0000256" key="2">
    <source>
        <dbReference type="PROSITE-ProRule" id="PRU00176"/>
    </source>
</evidence>
<proteinExistence type="predicted"/>
<organism evidence="5 6">
    <name type="scientific">Porites lobata</name>
    <dbReference type="NCBI Taxonomy" id="104759"/>
    <lineage>
        <taxon>Eukaryota</taxon>
        <taxon>Metazoa</taxon>
        <taxon>Cnidaria</taxon>
        <taxon>Anthozoa</taxon>
        <taxon>Hexacorallia</taxon>
        <taxon>Scleractinia</taxon>
        <taxon>Fungiina</taxon>
        <taxon>Poritidae</taxon>
        <taxon>Porites</taxon>
    </lineage>
</organism>
<evidence type="ECO:0000256" key="3">
    <source>
        <dbReference type="SAM" id="MobiDB-lite"/>
    </source>
</evidence>
<accession>A0ABN8P7X9</accession>
<dbReference type="PANTHER" id="PTHR48024:SF56">
    <property type="entry name" value="HETEROGENEOUS NUCLEAR RIBONUCLEOPROTEIN A0"/>
    <property type="match status" value="1"/>
</dbReference>
<dbReference type="PANTHER" id="PTHR48024">
    <property type="entry name" value="GEO13361P1-RELATED"/>
    <property type="match status" value="1"/>
</dbReference>
<gene>
    <name evidence="5" type="ORF">PLOB_00038953</name>
</gene>
<comment type="caution">
    <text evidence="5">The sequence shown here is derived from an EMBL/GenBank/DDBJ whole genome shotgun (WGS) entry which is preliminary data.</text>
</comment>
<feature type="region of interest" description="Disordered" evidence="3">
    <location>
        <begin position="81"/>
        <end position="109"/>
    </location>
</feature>
<feature type="domain" description="RRM" evidence="4">
    <location>
        <begin position="6"/>
        <end position="94"/>
    </location>
</feature>
<dbReference type="InterPro" id="IPR012677">
    <property type="entry name" value="Nucleotide-bd_a/b_plait_sf"/>
</dbReference>
<feature type="compositionally biased region" description="Polar residues" evidence="3">
    <location>
        <begin position="90"/>
        <end position="102"/>
    </location>
</feature>
<evidence type="ECO:0000256" key="1">
    <source>
        <dbReference type="ARBA" id="ARBA00022884"/>
    </source>
</evidence>
<sequence>MASSRAQLFVAKLPWTVCRDTLREYFQKFGVVTSSRVVFDYKSGRSKKYGFVEFDSPASAEKALNEPSHFIDGSKVFIQSKVNERETKRQPQQQRSEETNQGAADFSEV</sequence>
<keyword evidence="1 2" id="KW-0694">RNA-binding</keyword>
<protein>
    <recommendedName>
        <fullName evidence="4">RRM domain-containing protein</fullName>
    </recommendedName>
</protein>
<dbReference type="Pfam" id="PF00076">
    <property type="entry name" value="RRM_1"/>
    <property type="match status" value="1"/>
</dbReference>
<dbReference type="Gene3D" id="3.30.70.330">
    <property type="match status" value="1"/>
</dbReference>
<evidence type="ECO:0000313" key="5">
    <source>
        <dbReference type="EMBL" id="CAH3137139.1"/>
    </source>
</evidence>
<dbReference type="Proteomes" id="UP001159405">
    <property type="component" value="Unassembled WGS sequence"/>
</dbReference>
<evidence type="ECO:0000259" key="4">
    <source>
        <dbReference type="PROSITE" id="PS50102"/>
    </source>
</evidence>
<dbReference type="InterPro" id="IPR050886">
    <property type="entry name" value="RNA-binding_reg"/>
</dbReference>